<sequence length="293" mass="34460">MSPTCIKRGRSREDIISNLPTDVIYCILGKMPIRDAIRTSVLSKKWRFCHLYIPELVFDEEFCKELKSIARKKSCVYQFDEYREYMYQFDKIVTKSLMLHLDRIERFKVCIPDFKSGWRVLDVNKWILYLFSKNIKKLTLKHKSGHIEHLRLPPYFFSCLDLTYLKLQNFVLSPPPEFKGFPNLEQLILIEVDLPNICFESILFGCPVLERLDLHWCSGIHHFNISGSNLKTLRVKDDDEFESICLVDAPNLTEVSVSLRGEFLKGNPISDLIMFMERLSKVRILHLNGKFLQ</sequence>
<dbReference type="GeneID" id="107766365"/>
<dbReference type="PROSITE" id="PS50181">
    <property type="entry name" value="FBOX"/>
    <property type="match status" value="1"/>
</dbReference>
<dbReference type="PANTHER" id="PTHR31639:SF333">
    <property type="entry name" value="F-BOX DOMAIN, FBD DOMAIN, LEUCINE-RICH REPEAT DOMAIN, L DOMAIN-LIKE PROTEIN-RELATED"/>
    <property type="match status" value="1"/>
</dbReference>
<name>A0A1S3XL26_TOBAC</name>
<dbReference type="OMA" id="PNICFES"/>
<evidence type="ECO:0000313" key="2">
    <source>
        <dbReference type="RefSeq" id="XP_016440623.1"/>
    </source>
</evidence>
<accession>A0A1S3XL26</accession>
<dbReference type="PANTHER" id="PTHR31639">
    <property type="entry name" value="F-BOX PROTEIN-LIKE"/>
    <property type="match status" value="1"/>
</dbReference>
<dbReference type="PaxDb" id="4097-A0A1S3XL26"/>
<dbReference type="InterPro" id="IPR036047">
    <property type="entry name" value="F-box-like_dom_sf"/>
</dbReference>
<keyword evidence="1" id="KW-1185">Reference proteome</keyword>
<gene>
    <name evidence="2" type="primary">LOC107766365</name>
</gene>
<dbReference type="SUPFAM" id="SSF81383">
    <property type="entry name" value="F-box domain"/>
    <property type="match status" value="1"/>
</dbReference>
<dbReference type="KEGG" id="nta:107766365"/>
<organism evidence="1 2">
    <name type="scientific">Nicotiana tabacum</name>
    <name type="common">Common tobacco</name>
    <dbReference type="NCBI Taxonomy" id="4097"/>
    <lineage>
        <taxon>Eukaryota</taxon>
        <taxon>Viridiplantae</taxon>
        <taxon>Streptophyta</taxon>
        <taxon>Embryophyta</taxon>
        <taxon>Tracheophyta</taxon>
        <taxon>Spermatophyta</taxon>
        <taxon>Magnoliopsida</taxon>
        <taxon>eudicotyledons</taxon>
        <taxon>Gunneridae</taxon>
        <taxon>Pentapetalae</taxon>
        <taxon>asterids</taxon>
        <taxon>lamiids</taxon>
        <taxon>Solanales</taxon>
        <taxon>Solanaceae</taxon>
        <taxon>Nicotianoideae</taxon>
        <taxon>Nicotianeae</taxon>
        <taxon>Nicotiana</taxon>
    </lineage>
</organism>
<dbReference type="InterPro" id="IPR055411">
    <property type="entry name" value="LRR_FXL15/At3g58940/PEG3-like"/>
</dbReference>
<dbReference type="STRING" id="4097.A0A1S3XL26"/>
<dbReference type="InterPro" id="IPR001810">
    <property type="entry name" value="F-box_dom"/>
</dbReference>
<dbReference type="OrthoDB" id="1503514at2759"/>
<dbReference type="Gene3D" id="3.80.10.10">
    <property type="entry name" value="Ribonuclease Inhibitor"/>
    <property type="match status" value="1"/>
</dbReference>
<dbReference type="Pfam" id="PF24758">
    <property type="entry name" value="LRR_At5g56370"/>
    <property type="match status" value="1"/>
</dbReference>
<reference evidence="2" key="2">
    <citation type="submission" date="2025-08" db="UniProtKB">
        <authorList>
            <consortium name="RefSeq"/>
        </authorList>
    </citation>
    <scope>IDENTIFICATION</scope>
</reference>
<dbReference type="AlphaFoldDB" id="A0A1S3XL26"/>
<dbReference type="SUPFAM" id="SSF52047">
    <property type="entry name" value="RNI-like"/>
    <property type="match status" value="1"/>
</dbReference>
<reference evidence="1" key="1">
    <citation type="journal article" date="2014" name="Nat. Commun.">
        <title>The tobacco genome sequence and its comparison with those of tomato and potato.</title>
        <authorList>
            <person name="Sierro N."/>
            <person name="Battey J.N."/>
            <person name="Ouadi S."/>
            <person name="Bakaher N."/>
            <person name="Bovet L."/>
            <person name="Willig A."/>
            <person name="Goepfert S."/>
            <person name="Peitsch M.C."/>
            <person name="Ivanov N.V."/>
        </authorList>
    </citation>
    <scope>NUCLEOTIDE SEQUENCE [LARGE SCALE GENOMIC DNA]</scope>
</reference>
<dbReference type="Gene3D" id="1.20.1280.50">
    <property type="match status" value="1"/>
</dbReference>
<dbReference type="RefSeq" id="XP_016440623.1">
    <property type="nucleotide sequence ID" value="XM_016585137.1"/>
</dbReference>
<protein>
    <submittedName>
        <fullName evidence="2">F-box/FBD/LRR-repeat protein At1g13570-like</fullName>
    </submittedName>
</protein>
<evidence type="ECO:0000313" key="1">
    <source>
        <dbReference type="Proteomes" id="UP000790787"/>
    </source>
</evidence>
<feature type="non-terminal residue" evidence="2">
    <location>
        <position position="293"/>
    </location>
</feature>
<proteinExistence type="predicted"/>
<dbReference type="Proteomes" id="UP000790787">
    <property type="component" value="Chromosome 24"/>
</dbReference>
<dbReference type="InterPro" id="IPR032675">
    <property type="entry name" value="LRR_dom_sf"/>
</dbReference>
<dbReference type="Pfam" id="PF00646">
    <property type="entry name" value="F-box"/>
    <property type="match status" value="1"/>
</dbReference>